<keyword evidence="3 5" id="KW-1133">Transmembrane helix</keyword>
<evidence type="ECO:0000256" key="1">
    <source>
        <dbReference type="ARBA" id="ARBA00004141"/>
    </source>
</evidence>
<evidence type="ECO:0000256" key="4">
    <source>
        <dbReference type="ARBA" id="ARBA00023136"/>
    </source>
</evidence>
<keyword evidence="2 5" id="KW-0812">Transmembrane</keyword>
<gene>
    <name evidence="6" type="ORF">LRAMOSA08262</name>
</gene>
<feature type="transmembrane region" description="Helical" evidence="5">
    <location>
        <begin position="163"/>
        <end position="185"/>
    </location>
</feature>
<evidence type="ECO:0000313" key="6">
    <source>
        <dbReference type="EMBL" id="CDS05734.1"/>
    </source>
</evidence>
<dbReference type="GO" id="GO:0034488">
    <property type="term" value="P:basic amino acid transmembrane export from vacuole"/>
    <property type="evidence" value="ECO:0007669"/>
    <property type="project" value="TreeGrafter"/>
</dbReference>
<dbReference type="EMBL" id="LK023317">
    <property type="protein sequence ID" value="CDS05734.1"/>
    <property type="molecule type" value="Genomic_DNA"/>
</dbReference>
<dbReference type="Pfam" id="PF04193">
    <property type="entry name" value="PQ-loop"/>
    <property type="match status" value="1"/>
</dbReference>
<comment type="subcellular location">
    <subcellularLocation>
        <location evidence="1">Membrane</location>
        <topology evidence="1">Multi-pass membrane protein</topology>
    </subcellularLocation>
</comment>
<keyword evidence="4 5" id="KW-0472">Membrane</keyword>
<evidence type="ECO:0000256" key="3">
    <source>
        <dbReference type="ARBA" id="ARBA00022989"/>
    </source>
</evidence>
<dbReference type="InterPro" id="IPR006603">
    <property type="entry name" value="PQ-loop_rpt"/>
</dbReference>
<dbReference type="GO" id="GO:0015174">
    <property type="term" value="F:basic amino acid transmembrane transporter activity"/>
    <property type="evidence" value="ECO:0007669"/>
    <property type="project" value="TreeGrafter"/>
</dbReference>
<feature type="transmembrane region" description="Helical" evidence="5">
    <location>
        <begin position="133"/>
        <end position="151"/>
    </location>
</feature>
<sequence length="278" mass="31691">MACRQVTFRVGGWGDAANLIGCILTGQLPFQRYLGIYFVSIDITLLCQWIYYNARDKRRRNKHRYSTNNKQSPHTDPLSKVFQHPSVRTPLLIEGQQPAPLKTLDDELAPYSASSSPSKWYTLTNTDNKTKKTVLMALFLFGTRLPASALVSSSSHQEDWTTLFADNSLIIGRFFAWICTVLYLLSRIPQIVKNYRRRSIDGLSPALFAFAASGNLTYTSSILLNPNNTSESLLEAVPYLIGSAGTLTFDFTIFCQFLYYWRQKRKQQERHQQDHVVA</sequence>
<dbReference type="InterPro" id="IPR051415">
    <property type="entry name" value="LAAT-1"/>
</dbReference>
<reference evidence="6" key="1">
    <citation type="journal article" date="2014" name="Genome Announc.">
        <title>De novo whole-genome sequence and genome annotation of Lichtheimia ramosa.</title>
        <authorList>
            <person name="Linde J."/>
            <person name="Schwartze V."/>
            <person name="Binder U."/>
            <person name="Lass-Florl C."/>
            <person name="Voigt K."/>
            <person name="Horn F."/>
        </authorList>
    </citation>
    <scope>NUCLEOTIDE SEQUENCE</scope>
    <source>
        <strain evidence="6">JMRC FSU:6197</strain>
    </source>
</reference>
<dbReference type="PANTHER" id="PTHR16201:SF34">
    <property type="entry name" value="LYSOSOMAL AMINO ACID TRANSPORTER 1"/>
    <property type="match status" value="1"/>
</dbReference>
<feature type="transmembrane region" description="Helical" evidence="5">
    <location>
        <begin position="206"/>
        <end position="224"/>
    </location>
</feature>
<dbReference type="GO" id="GO:0000329">
    <property type="term" value="C:fungal-type vacuole membrane"/>
    <property type="evidence" value="ECO:0007669"/>
    <property type="project" value="TreeGrafter"/>
</dbReference>
<organism evidence="6">
    <name type="scientific">Lichtheimia ramosa</name>
    <dbReference type="NCBI Taxonomy" id="688394"/>
    <lineage>
        <taxon>Eukaryota</taxon>
        <taxon>Fungi</taxon>
        <taxon>Fungi incertae sedis</taxon>
        <taxon>Mucoromycota</taxon>
        <taxon>Mucoromycotina</taxon>
        <taxon>Mucoromycetes</taxon>
        <taxon>Mucorales</taxon>
        <taxon>Lichtheimiaceae</taxon>
        <taxon>Lichtheimia</taxon>
    </lineage>
</organism>
<dbReference type="AlphaFoldDB" id="A0A077WF13"/>
<name>A0A077WF13_9FUNG</name>
<dbReference type="SMART" id="SM00679">
    <property type="entry name" value="CTNS"/>
    <property type="match status" value="1"/>
</dbReference>
<dbReference type="PANTHER" id="PTHR16201">
    <property type="entry name" value="SEVEN TRANSMEMBRANE PROTEIN 1-RELATED"/>
    <property type="match status" value="1"/>
</dbReference>
<feature type="transmembrane region" description="Helical" evidence="5">
    <location>
        <begin position="236"/>
        <end position="261"/>
    </location>
</feature>
<evidence type="ECO:0000256" key="5">
    <source>
        <dbReference type="SAM" id="Phobius"/>
    </source>
</evidence>
<accession>A0A077WF13</accession>
<feature type="transmembrane region" description="Helical" evidence="5">
    <location>
        <begin position="34"/>
        <end position="54"/>
    </location>
</feature>
<proteinExistence type="predicted"/>
<dbReference type="OrthoDB" id="8048523at2759"/>
<evidence type="ECO:0000256" key="2">
    <source>
        <dbReference type="ARBA" id="ARBA00022692"/>
    </source>
</evidence>
<dbReference type="Gene3D" id="1.20.1280.290">
    <property type="match status" value="1"/>
</dbReference>
<protein>
    <submittedName>
        <fullName evidence="6">Uncharacterized protein</fullName>
    </submittedName>
</protein>